<feature type="region of interest" description="Disordered" evidence="1">
    <location>
        <begin position="26"/>
        <end position="82"/>
    </location>
</feature>
<sequence length="82" mass="7905">MTKIAISTFCAGLMFAGAALAEDPRVEVPTGNSNAGGQPAAHDSSGADWGAAVSGLAKDGGMGDHASGGKAGGPDDSDDVEE</sequence>
<feature type="chain" id="PRO_5022120422" evidence="2">
    <location>
        <begin position="22"/>
        <end position="82"/>
    </location>
</feature>
<organism evidence="3 4">
    <name type="scientific">Palleronia caenipelagi</name>
    <dbReference type="NCBI Taxonomy" id="2489174"/>
    <lineage>
        <taxon>Bacteria</taxon>
        <taxon>Pseudomonadati</taxon>
        <taxon>Pseudomonadota</taxon>
        <taxon>Alphaproteobacteria</taxon>
        <taxon>Rhodobacterales</taxon>
        <taxon>Roseobacteraceae</taxon>
        <taxon>Palleronia</taxon>
    </lineage>
</organism>
<keyword evidence="4" id="KW-1185">Reference proteome</keyword>
<dbReference type="EMBL" id="VFSV01000003">
    <property type="protein sequence ID" value="TRD23045.1"/>
    <property type="molecule type" value="Genomic_DNA"/>
</dbReference>
<name>A0A547Q9G6_9RHOB</name>
<evidence type="ECO:0000313" key="4">
    <source>
        <dbReference type="Proteomes" id="UP000318590"/>
    </source>
</evidence>
<proteinExistence type="predicted"/>
<evidence type="ECO:0000256" key="1">
    <source>
        <dbReference type="SAM" id="MobiDB-lite"/>
    </source>
</evidence>
<gene>
    <name evidence="3" type="ORF">FEV53_02445</name>
</gene>
<reference evidence="3 4" key="1">
    <citation type="submission" date="2019-06" db="EMBL/GenBank/DDBJ databases">
        <title>Paenimaribius caenipelagi gen. nov., sp. nov., isolated from a tidal flat.</title>
        <authorList>
            <person name="Yoon J.-H."/>
        </authorList>
    </citation>
    <scope>NUCLEOTIDE SEQUENCE [LARGE SCALE GENOMIC DNA]</scope>
    <source>
        <strain evidence="3 4">JBTF-M29</strain>
    </source>
</reference>
<comment type="caution">
    <text evidence="3">The sequence shown here is derived from an EMBL/GenBank/DDBJ whole genome shotgun (WGS) entry which is preliminary data.</text>
</comment>
<feature type="signal peptide" evidence="2">
    <location>
        <begin position="1"/>
        <end position="21"/>
    </location>
</feature>
<dbReference type="AlphaFoldDB" id="A0A547Q9G6"/>
<dbReference type="RefSeq" id="WP_142833235.1">
    <property type="nucleotide sequence ID" value="NZ_VFSV01000003.1"/>
</dbReference>
<dbReference type="Proteomes" id="UP000318590">
    <property type="component" value="Unassembled WGS sequence"/>
</dbReference>
<accession>A0A547Q9G6</accession>
<keyword evidence="2" id="KW-0732">Signal</keyword>
<evidence type="ECO:0000313" key="3">
    <source>
        <dbReference type="EMBL" id="TRD23045.1"/>
    </source>
</evidence>
<evidence type="ECO:0000256" key="2">
    <source>
        <dbReference type="SAM" id="SignalP"/>
    </source>
</evidence>
<protein>
    <submittedName>
        <fullName evidence="3">Uncharacterized protein</fullName>
    </submittedName>
</protein>